<reference evidence="2 3" key="1">
    <citation type="submission" date="2016-03" db="EMBL/GenBank/DDBJ databases">
        <authorList>
            <person name="Ploux O."/>
        </authorList>
    </citation>
    <scope>NUCLEOTIDE SEQUENCE [LARGE SCALE GENOMIC DNA]</scope>
    <source>
        <strain evidence="2 3">R-45371</strain>
    </source>
</reference>
<accession>A0A177MBC0</accession>
<dbReference type="RefSeq" id="WP_064037012.1">
    <property type="nucleotide sequence ID" value="NZ_LUUH01000060.1"/>
</dbReference>
<gene>
    <name evidence="2" type="ORF">A1353_15110</name>
</gene>
<comment type="caution">
    <text evidence="2">The sequence shown here is derived from an EMBL/GenBank/DDBJ whole genome shotgun (WGS) entry which is preliminary data.</text>
</comment>
<dbReference type="InterPro" id="IPR036515">
    <property type="entry name" value="Transposase_17_sf"/>
</dbReference>
<dbReference type="GO" id="GO:0006313">
    <property type="term" value="P:DNA transposition"/>
    <property type="evidence" value="ECO:0007669"/>
    <property type="project" value="InterPro"/>
</dbReference>
<dbReference type="Pfam" id="PF01797">
    <property type="entry name" value="Y1_Tnp"/>
    <property type="match status" value="1"/>
</dbReference>
<dbReference type="PANTHER" id="PTHR36966:SF1">
    <property type="entry name" value="REP-ASSOCIATED TYROSINE TRANSPOSASE"/>
    <property type="match status" value="1"/>
</dbReference>
<dbReference type="SMART" id="SM01321">
    <property type="entry name" value="Y1_Tnp"/>
    <property type="match status" value="1"/>
</dbReference>
<sequence>MPNYRRNRIPGGTYFFTVNLLERKSSLLIEHIGELREAVRVVREKQPFHIDAWVVLPDHMHAIWTLPAGDDQYSNRWRAIKKAFSKAIPKTEYRSAIRMKRHERGIWQRRYWEHTIINDADYAAHMDYIHYNPVKHGWAVTVKDWPYSSFHRLVKMDIYPLNWAGLDLPLLEVGKLDN</sequence>
<dbReference type="Proteomes" id="UP000077763">
    <property type="component" value="Unassembled WGS sequence"/>
</dbReference>
<feature type="domain" description="Transposase IS200-like" evidence="1">
    <location>
        <begin position="9"/>
        <end position="132"/>
    </location>
</feature>
<organism evidence="2 3">
    <name type="scientific">Methylomonas methanica</name>
    <dbReference type="NCBI Taxonomy" id="421"/>
    <lineage>
        <taxon>Bacteria</taxon>
        <taxon>Pseudomonadati</taxon>
        <taxon>Pseudomonadota</taxon>
        <taxon>Gammaproteobacteria</taxon>
        <taxon>Methylococcales</taxon>
        <taxon>Methylococcaceae</taxon>
        <taxon>Methylomonas</taxon>
    </lineage>
</organism>
<dbReference type="EMBL" id="LUUH01000060">
    <property type="protein sequence ID" value="OAI02982.1"/>
    <property type="molecule type" value="Genomic_DNA"/>
</dbReference>
<dbReference type="GO" id="GO:0043565">
    <property type="term" value="F:sequence-specific DNA binding"/>
    <property type="evidence" value="ECO:0007669"/>
    <property type="project" value="TreeGrafter"/>
</dbReference>
<evidence type="ECO:0000313" key="2">
    <source>
        <dbReference type="EMBL" id="OAI02982.1"/>
    </source>
</evidence>
<dbReference type="Gene3D" id="3.30.70.1290">
    <property type="entry name" value="Transposase IS200-like"/>
    <property type="match status" value="1"/>
</dbReference>
<dbReference type="InterPro" id="IPR002686">
    <property type="entry name" value="Transposase_17"/>
</dbReference>
<protein>
    <submittedName>
        <fullName evidence="2">Transposase</fullName>
    </submittedName>
</protein>
<dbReference type="InterPro" id="IPR052715">
    <property type="entry name" value="RAYT_transposase"/>
</dbReference>
<proteinExistence type="predicted"/>
<evidence type="ECO:0000313" key="3">
    <source>
        <dbReference type="Proteomes" id="UP000077763"/>
    </source>
</evidence>
<dbReference type="PANTHER" id="PTHR36966">
    <property type="entry name" value="REP-ASSOCIATED TYROSINE TRANSPOSASE"/>
    <property type="match status" value="1"/>
</dbReference>
<dbReference type="GO" id="GO:0004803">
    <property type="term" value="F:transposase activity"/>
    <property type="evidence" value="ECO:0007669"/>
    <property type="project" value="InterPro"/>
</dbReference>
<dbReference type="SUPFAM" id="SSF143422">
    <property type="entry name" value="Transposase IS200-like"/>
    <property type="match status" value="1"/>
</dbReference>
<evidence type="ECO:0000259" key="1">
    <source>
        <dbReference type="SMART" id="SM01321"/>
    </source>
</evidence>
<dbReference type="AlphaFoldDB" id="A0A177MBC0"/>
<name>A0A177MBC0_METMH</name>
<dbReference type="NCBIfam" id="NF047646">
    <property type="entry name" value="REP_Tyr_transpos"/>
    <property type="match status" value="1"/>
</dbReference>